<gene>
    <name evidence="2" type="ORF">QOZ99_001783</name>
</gene>
<dbReference type="RefSeq" id="WP_306889610.1">
    <property type="nucleotide sequence ID" value="NZ_JAUSVR010000004.1"/>
</dbReference>
<proteinExistence type="predicted"/>
<comment type="caution">
    <text evidence="2">The sequence shown here is derived from an EMBL/GenBank/DDBJ whole genome shotgun (WGS) entry which is preliminary data.</text>
</comment>
<dbReference type="Proteomes" id="UP001235094">
    <property type="component" value="Unassembled WGS sequence"/>
</dbReference>
<reference evidence="2 3" key="1">
    <citation type="submission" date="2023-07" db="EMBL/GenBank/DDBJ databases">
        <title>Genomic Encyclopedia of Type Strains, Phase IV (KMG-IV): sequencing the most valuable type-strain genomes for metagenomic binning, comparative biology and taxonomic classification.</title>
        <authorList>
            <person name="Goeker M."/>
        </authorList>
    </citation>
    <scope>NUCLEOTIDE SEQUENCE [LARGE SCALE GENOMIC DNA]</scope>
    <source>
        <strain evidence="2 3">DSM 15561</strain>
    </source>
</reference>
<name>A0ABU0LQC0_9HYPH</name>
<organism evidence="2 3">
    <name type="scientific">Ancylobacter amanitiformis</name>
    <dbReference type="NCBI Taxonomy" id="217069"/>
    <lineage>
        <taxon>Bacteria</taxon>
        <taxon>Pseudomonadati</taxon>
        <taxon>Pseudomonadota</taxon>
        <taxon>Alphaproteobacteria</taxon>
        <taxon>Hyphomicrobiales</taxon>
        <taxon>Xanthobacteraceae</taxon>
        <taxon>Ancylobacter</taxon>
    </lineage>
</organism>
<protein>
    <submittedName>
        <fullName evidence="2">Uncharacterized protein</fullName>
    </submittedName>
</protein>
<accession>A0ABU0LQC0</accession>
<dbReference type="EMBL" id="JAUSVR010000004">
    <property type="protein sequence ID" value="MDQ0510895.1"/>
    <property type="molecule type" value="Genomic_DNA"/>
</dbReference>
<evidence type="ECO:0000256" key="1">
    <source>
        <dbReference type="SAM" id="MobiDB-lite"/>
    </source>
</evidence>
<evidence type="ECO:0000313" key="2">
    <source>
        <dbReference type="EMBL" id="MDQ0510895.1"/>
    </source>
</evidence>
<evidence type="ECO:0000313" key="3">
    <source>
        <dbReference type="Proteomes" id="UP001235094"/>
    </source>
</evidence>
<feature type="region of interest" description="Disordered" evidence="1">
    <location>
        <begin position="83"/>
        <end position="104"/>
    </location>
</feature>
<sequence>MLDIAGADAPGRYQRGTRTLIPQIRKMLRESPFMEREHMRESLRARGHIGKCGFGGRRLYDALHWLEDCGEVELTPSTVRAVDLAAPRPRQPSERRQPSLRTIRRELARKREKVVERLLRGEAVKVRSTIL</sequence>
<keyword evidence="3" id="KW-1185">Reference proteome</keyword>